<dbReference type="WBParaSite" id="EgrG_000343500">
    <property type="protein sequence ID" value="EgrG_000343500"/>
    <property type="gene ID" value="EgrG_000343500"/>
</dbReference>
<dbReference type="SMART" id="SM00252">
    <property type="entry name" value="SH2"/>
    <property type="match status" value="1"/>
</dbReference>
<dbReference type="Pfam" id="PF00017">
    <property type="entry name" value="SH2"/>
    <property type="match status" value="1"/>
</dbReference>
<keyword evidence="1 2" id="KW-0727">SH2 domain</keyword>
<organism evidence="5">
    <name type="scientific">Echinococcus granulosus</name>
    <name type="common">Hydatid tapeworm</name>
    <dbReference type="NCBI Taxonomy" id="6210"/>
    <lineage>
        <taxon>Eukaryota</taxon>
        <taxon>Metazoa</taxon>
        <taxon>Spiralia</taxon>
        <taxon>Lophotrochozoa</taxon>
        <taxon>Platyhelminthes</taxon>
        <taxon>Cestoda</taxon>
        <taxon>Eucestoda</taxon>
        <taxon>Cyclophyllidea</taxon>
        <taxon>Taeniidae</taxon>
        <taxon>Echinococcus</taxon>
        <taxon>Echinococcus granulosus group</taxon>
    </lineage>
</organism>
<evidence type="ECO:0000256" key="3">
    <source>
        <dbReference type="SAM" id="MobiDB-lite"/>
    </source>
</evidence>
<reference evidence="5 6" key="1">
    <citation type="journal article" date="2013" name="Nature">
        <title>The genomes of four tapeworm species reveal adaptations to parasitism.</title>
        <authorList>
            <person name="Tsai I.J."/>
            <person name="Zarowiecki M."/>
            <person name="Holroyd N."/>
            <person name="Garciarrubio A."/>
            <person name="Sanchez-Flores A."/>
            <person name="Brooks K.L."/>
            <person name="Tracey A."/>
            <person name="Bobes R.J."/>
            <person name="Fragoso G."/>
            <person name="Sciutto E."/>
            <person name="Aslett M."/>
            <person name="Beasley H."/>
            <person name="Bennett H.M."/>
            <person name="Cai J."/>
            <person name="Camicia F."/>
            <person name="Clark R."/>
            <person name="Cucher M."/>
            <person name="De Silva N."/>
            <person name="Day T.A."/>
            <person name="Deplazes P."/>
            <person name="Estrada K."/>
            <person name="Fernandez C."/>
            <person name="Holland P.W."/>
            <person name="Hou J."/>
            <person name="Hu S."/>
            <person name="Huckvale T."/>
            <person name="Hung S.S."/>
            <person name="Kamenetzky L."/>
            <person name="Keane J.A."/>
            <person name="Kiss F."/>
            <person name="Koziol U."/>
            <person name="Lambert O."/>
            <person name="Liu K."/>
            <person name="Luo X."/>
            <person name="Luo Y."/>
            <person name="Macchiaroli N."/>
            <person name="Nichol S."/>
            <person name="Paps J."/>
            <person name="Parkinson J."/>
            <person name="Pouchkina-Stantcheva N."/>
            <person name="Riddiford N."/>
            <person name="Rosenzvit M."/>
            <person name="Salinas G."/>
            <person name="Wasmuth J.D."/>
            <person name="Zamanian M."/>
            <person name="Zheng Y."/>
            <person name="Cai X."/>
            <person name="Soberon X."/>
            <person name="Olson P.D."/>
            <person name="Laclette J.P."/>
            <person name="Brehm K."/>
            <person name="Berriman M."/>
            <person name="Garciarrubio A."/>
            <person name="Bobes R.J."/>
            <person name="Fragoso G."/>
            <person name="Sanchez-Flores A."/>
            <person name="Estrada K."/>
            <person name="Cevallos M.A."/>
            <person name="Morett E."/>
            <person name="Gonzalez V."/>
            <person name="Portillo T."/>
            <person name="Ochoa-Leyva A."/>
            <person name="Jose M.V."/>
            <person name="Sciutto E."/>
            <person name="Landa A."/>
            <person name="Jimenez L."/>
            <person name="Valdes V."/>
            <person name="Carrero J.C."/>
            <person name="Larralde C."/>
            <person name="Morales-Montor J."/>
            <person name="Limon-Lason J."/>
            <person name="Soberon X."/>
            <person name="Laclette J.P."/>
        </authorList>
    </citation>
    <scope>NUCLEOTIDE SEQUENCE [LARGE SCALE GENOMIC DNA]</scope>
</reference>
<dbReference type="InterPro" id="IPR051484">
    <property type="entry name" value="Tensin_PTEN_phosphatase"/>
</dbReference>
<dbReference type="OrthoDB" id="6273691at2759"/>
<evidence type="ECO:0000313" key="5">
    <source>
        <dbReference type="EMBL" id="CDS22222.1"/>
    </source>
</evidence>
<reference evidence="7" key="3">
    <citation type="submission" date="2020-10" db="UniProtKB">
        <authorList>
            <consortium name="WormBaseParasite"/>
        </authorList>
    </citation>
    <scope>IDENTIFICATION</scope>
</reference>
<name>A0A068WX54_ECHGR</name>
<evidence type="ECO:0000313" key="6">
    <source>
        <dbReference type="Proteomes" id="UP000492820"/>
    </source>
</evidence>
<feature type="compositionally biased region" description="Polar residues" evidence="3">
    <location>
        <begin position="180"/>
        <end position="191"/>
    </location>
</feature>
<dbReference type="SUPFAM" id="SSF55550">
    <property type="entry name" value="SH2 domain"/>
    <property type="match status" value="1"/>
</dbReference>
<sequence>MEVTGTDFGIRDPDNMTLYPAPNFIHSPERIREHMGEVRTPPLSRMYRCEETVSPISRCVSGYSRDYQQKMYRGGFSQDLQASTENYVSSTGGATSPRNFSLSNGASDSYTSSTRFNHPTSPTTNISMPRRSIRETSVRVQGGQDDQMEWSRREESVREMGSSRYHSQLSSRHSDHHQHQFLSSPLPQINGYSPLPPPIPTPTSPGSQSVKITRKPIQVQRNGDQEVITTEEVKKEDDDSETIIHRRTIRRKRVPSSHLISRENNVPEDFQRTSSVSSQRRIENSRTRLIPCSPKKPPYPPVSLYDYMASDQTIANATNESLRSQHFMQFYRSTRAEENRRKPPLMTRISRTSSNAVSDAGRYVSRKSSLSKITSEAPPRTFSQTNIHQYSNTLRNQWSSENNLKTGSYLKQPPICGTYSAHQENLRRRNELNQQTEYLRSSRRMSETGYGEICQEIVSLLPIGRGIQDLESGSSAATLPRAGSHTAGRSYSASGGNRGQYFSGAQSPVLSRQHGGRVVSEHRSRTVQNESHWSNVNGLGCSMGSLHGGSFTTGPAQANHMALDTMDSRHTLTQTNDLSYHWFRPSASRQEAIQMLINKEPGRFIIRASKSQPNSYALVVRVPLTAEDTEPVRTFLLNRVKGGDAVHLRGFESEPIFPSLAAFVHDHTIHQGALPVLLKLPMRSALSSNYLAGQQSPLPGRQTLSGLDFVCDVLYLGSMDVFPLQGESAVRRAVEQVLSQANNPNKGLKKKCEATVLCSVDKGLTIVDKNSIRFTKKSIPANKILYCAYDPEERVFNAIELKNRGVADSLIFAIVVKKTRFTMTEHAVYVMCQLEPNQPSSNLINFINQALPVHFR</sequence>
<dbReference type="Gene3D" id="2.30.29.30">
    <property type="entry name" value="Pleckstrin-homology domain (PH domain)/Phosphotyrosine-binding domain (PTB)"/>
    <property type="match status" value="1"/>
</dbReference>
<evidence type="ECO:0000259" key="4">
    <source>
        <dbReference type="PROSITE" id="PS50001"/>
    </source>
</evidence>
<gene>
    <name evidence="5" type="ORF">EgrG_000343500</name>
</gene>
<feature type="region of interest" description="Disordered" evidence="3">
    <location>
        <begin position="474"/>
        <end position="517"/>
    </location>
</feature>
<dbReference type="AlphaFoldDB" id="A0A068WX54"/>
<dbReference type="PANTHER" id="PTHR45734:SF7">
    <property type="entry name" value="EGFR ADAPTER PROTEIN-RELATED"/>
    <property type="match status" value="1"/>
</dbReference>
<accession>A0A068WX54</accession>
<dbReference type="InterPro" id="IPR000980">
    <property type="entry name" value="SH2"/>
</dbReference>
<dbReference type="Pfam" id="PF08416">
    <property type="entry name" value="PTB"/>
    <property type="match status" value="1"/>
</dbReference>
<feature type="compositionally biased region" description="Polar residues" evidence="3">
    <location>
        <begin position="87"/>
        <end position="127"/>
    </location>
</feature>
<dbReference type="Gene3D" id="3.30.505.10">
    <property type="entry name" value="SH2 domain"/>
    <property type="match status" value="1"/>
</dbReference>
<dbReference type="PROSITE" id="PS50001">
    <property type="entry name" value="SH2"/>
    <property type="match status" value="1"/>
</dbReference>
<dbReference type="EMBL" id="LK028586">
    <property type="protein sequence ID" value="CDS22222.1"/>
    <property type="molecule type" value="Genomic_DNA"/>
</dbReference>
<feature type="compositionally biased region" description="Basic and acidic residues" evidence="3">
    <location>
        <begin position="149"/>
        <end position="158"/>
    </location>
</feature>
<dbReference type="InterPro" id="IPR036860">
    <property type="entry name" value="SH2_dom_sf"/>
</dbReference>
<proteinExistence type="predicted"/>
<dbReference type="SUPFAM" id="SSF50729">
    <property type="entry name" value="PH domain-like"/>
    <property type="match status" value="1"/>
</dbReference>
<dbReference type="GO" id="GO:0005925">
    <property type="term" value="C:focal adhesion"/>
    <property type="evidence" value="ECO:0007669"/>
    <property type="project" value="TreeGrafter"/>
</dbReference>
<evidence type="ECO:0000313" key="7">
    <source>
        <dbReference type="WBParaSite" id="EgrG_000343500"/>
    </source>
</evidence>
<dbReference type="PANTHER" id="PTHR45734">
    <property type="entry name" value="TENSIN"/>
    <property type="match status" value="1"/>
</dbReference>
<reference evidence="5" key="2">
    <citation type="submission" date="2014-06" db="EMBL/GenBank/DDBJ databases">
        <authorList>
            <person name="Aslett M."/>
        </authorList>
    </citation>
    <scope>NUCLEOTIDE SEQUENCE</scope>
</reference>
<protein>
    <submittedName>
        <fullName evidence="5 7">SH2 motif</fullName>
    </submittedName>
</protein>
<dbReference type="InterPro" id="IPR013625">
    <property type="entry name" value="PTB"/>
</dbReference>
<evidence type="ECO:0000256" key="1">
    <source>
        <dbReference type="ARBA" id="ARBA00022999"/>
    </source>
</evidence>
<dbReference type="Proteomes" id="UP000492820">
    <property type="component" value="Unassembled WGS sequence"/>
</dbReference>
<feature type="compositionally biased region" description="Pro residues" evidence="3">
    <location>
        <begin position="194"/>
        <end position="203"/>
    </location>
</feature>
<evidence type="ECO:0000256" key="2">
    <source>
        <dbReference type="PROSITE-ProRule" id="PRU00191"/>
    </source>
</evidence>
<dbReference type="InterPro" id="IPR011993">
    <property type="entry name" value="PH-like_dom_sf"/>
</dbReference>
<feature type="region of interest" description="Disordered" evidence="3">
    <location>
        <begin position="87"/>
        <end position="210"/>
    </location>
</feature>
<feature type="domain" description="SH2" evidence="4">
    <location>
        <begin position="582"/>
        <end position="682"/>
    </location>
</feature>